<organism evidence="6 7">
    <name type="scientific">Cannabis sativa</name>
    <name type="common">Hemp</name>
    <name type="synonym">Marijuana</name>
    <dbReference type="NCBI Taxonomy" id="3483"/>
    <lineage>
        <taxon>Eukaryota</taxon>
        <taxon>Viridiplantae</taxon>
        <taxon>Streptophyta</taxon>
        <taxon>Embryophyta</taxon>
        <taxon>Tracheophyta</taxon>
        <taxon>Spermatophyta</taxon>
        <taxon>Magnoliopsida</taxon>
        <taxon>eudicotyledons</taxon>
        <taxon>Gunneridae</taxon>
        <taxon>Pentapetalae</taxon>
        <taxon>rosids</taxon>
        <taxon>fabids</taxon>
        <taxon>Rosales</taxon>
        <taxon>Cannabaceae</taxon>
        <taxon>Cannabis</taxon>
    </lineage>
</organism>
<accession>A0A803PHX2</accession>
<evidence type="ECO:0000313" key="7">
    <source>
        <dbReference type="Proteomes" id="UP000596661"/>
    </source>
</evidence>
<dbReference type="InterPro" id="IPR025836">
    <property type="entry name" value="Zn_knuckle_CX2CX4HX4C"/>
</dbReference>
<dbReference type="EMBL" id="UZAU01000362">
    <property type="status" value="NOT_ANNOTATED_CDS"/>
    <property type="molecule type" value="Genomic_DNA"/>
</dbReference>
<dbReference type="Pfam" id="PF13966">
    <property type="entry name" value="zf-RVT"/>
    <property type="match status" value="1"/>
</dbReference>
<dbReference type="InterPro" id="IPR000477">
    <property type="entry name" value="RT_dom"/>
</dbReference>
<proteinExistence type="predicted"/>
<dbReference type="CDD" id="cd01650">
    <property type="entry name" value="RT_nLTR_like"/>
    <property type="match status" value="1"/>
</dbReference>
<reference evidence="6" key="2">
    <citation type="submission" date="2021-03" db="UniProtKB">
        <authorList>
            <consortium name="EnsemblPlants"/>
        </authorList>
    </citation>
    <scope>IDENTIFICATION</scope>
</reference>
<dbReference type="Pfam" id="PF00078">
    <property type="entry name" value="RVT_1"/>
    <property type="match status" value="1"/>
</dbReference>
<evidence type="ECO:0000259" key="2">
    <source>
        <dbReference type="Pfam" id="PF00078"/>
    </source>
</evidence>
<feature type="domain" description="Reverse transcriptase zinc-binding" evidence="4">
    <location>
        <begin position="992"/>
        <end position="1076"/>
    </location>
</feature>
<dbReference type="EnsemblPlants" id="evm.model.04.552">
    <property type="protein sequence ID" value="cds.evm.model.04.552"/>
    <property type="gene ID" value="evm.TU.04.552"/>
</dbReference>
<dbReference type="InterPro" id="IPR044730">
    <property type="entry name" value="RNase_H-like_dom_plant"/>
</dbReference>
<reference evidence="6" key="1">
    <citation type="submission" date="2018-11" db="EMBL/GenBank/DDBJ databases">
        <authorList>
            <person name="Grassa J C."/>
        </authorList>
    </citation>
    <scope>NUCLEOTIDE SEQUENCE [LARGE SCALE GENOMIC DNA]</scope>
</reference>
<dbReference type="PANTHER" id="PTHR33116">
    <property type="entry name" value="REVERSE TRANSCRIPTASE ZINC-BINDING DOMAIN-CONTAINING PROTEIN-RELATED-RELATED"/>
    <property type="match status" value="1"/>
</dbReference>
<evidence type="ECO:0000259" key="4">
    <source>
        <dbReference type="Pfam" id="PF13966"/>
    </source>
</evidence>
<dbReference type="PANTHER" id="PTHR33116:SF86">
    <property type="entry name" value="REVERSE TRANSCRIPTASE DOMAIN-CONTAINING PROTEIN"/>
    <property type="match status" value="1"/>
</dbReference>
<dbReference type="Proteomes" id="UP000596661">
    <property type="component" value="Chromosome 4"/>
</dbReference>
<dbReference type="InterPro" id="IPR002156">
    <property type="entry name" value="RNaseH_domain"/>
</dbReference>
<dbReference type="InterPro" id="IPR026960">
    <property type="entry name" value="RVT-Znf"/>
</dbReference>
<protein>
    <recommendedName>
        <fullName evidence="8">Reverse transcriptase domain-containing protein</fullName>
    </recommendedName>
</protein>
<dbReference type="InterPro" id="IPR043502">
    <property type="entry name" value="DNA/RNA_pol_sf"/>
</dbReference>
<dbReference type="SUPFAM" id="SSF56672">
    <property type="entry name" value="DNA/RNA polymerases"/>
    <property type="match status" value="1"/>
</dbReference>
<feature type="domain" description="Reverse transcriptase" evidence="2">
    <location>
        <begin position="544"/>
        <end position="735"/>
    </location>
</feature>
<evidence type="ECO:0000259" key="3">
    <source>
        <dbReference type="Pfam" id="PF13456"/>
    </source>
</evidence>
<name>A0A803PHX2_CANSA</name>
<evidence type="ECO:0000259" key="5">
    <source>
        <dbReference type="Pfam" id="PF14392"/>
    </source>
</evidence>
<dbReference type="GO" id="GO:0003676">
    <property type="term" value="F:nucleic acid binding"/>
    <property type="evidence" value="ECO:0007669"/>
    <property type="project" value="InterPro"/>
</dbReference>
<keyword evidence="7" id="KW-1185">Reference proteome</keyword>
<dbReference type="AlphaFoldDB" id="A0A803PHX2"/>
<dbReference type="Gene3D" id="3.30.420.10">
    <property type="entry name" value="Ribonuclease H-like superfamily/Ribonuclease H"/>
    <property type="match status" value="1"/>
</dbReference>
<dbReference type="Gramene" id="evm.model.04.552">
    <property type="protein sequence ID" value="cds.evm.model.04.552"/>
    <property type="gene ID" value="evm.TU.04.552"/>
</dbReference>
<dbReference type="InterPro" id="IPR036397">
    <property type="entry name" value="RNaseH_sf"/>
</dbReference>
<evidence type="ECO:0000313" key="6">
    <source>
        <dbReference type="EnsemblPlants" id="cds.evm.model.04.552"/>
    </source>
</evidence>
<dbReference type="GO" id="GO:0004523">
    <property type="term" value="F:RNA-DNA hybrid ribonuclease activity"/>
    <property type="evidence" value="ECO:0007669"/>
    <property type="project" value="InterPro"/>
</dbReference>
<dbReference type="CDD" id="cd06222">
    <property type="entry name" value="RNase_H_like"/>
    <property type="match status" value="1"/>
</dbReference>
<evidence type="ECO:0000256" key="1">
    <source>
        <dbReference type="SAM" id="MobiDB-lite"/>
    </source>
</evidence>
<evidence type="ECO:0008006" key="8">
    <source>
        <dbReference type="Google" id="ProtNLM"/>
    </source>
</evidence>
<feature type="domain" description="Zinc knuckle CX2CX4HX4C" evidence="5">
    <location>
        <begin position="174"/>
        <end position="224"/>
    </location>
</feature>
<dbReference type="Pfam" id="PF14392">
    <property type="entry name" value="zf-CCHC_4"/>
    <property type="match status" value="1"/>
</dbReference>
<dbReference type="Pfam" id="PF13456">
    <property type="entry name" value="RVT_3"/>
    <property type="match status" value="1"/>
</dbReference>
<feature type="domain" description="RNase H type-1" evidence="3">
    <location>
        <begin position="1080"/>
        <end position="1187"/>
    </location>
</feature>
<sequence length="1207" mass="134211">MDALNPFPSQSLTLTPDENTVYTLADVPDESTDTISLLLKLFTVKHYSRPSLIKTLSPVWTSQCRFPVVISEHSDGLFLVTFGCEGDKRRILDGQPWHFAQSLTIFAAPDASFPITPDQLHYVPFWVQAYGIPFRCKSLDLAKIIASGVGDLIQVDHTTVKEGTGPYLRIRLLIDVNKPIRRGIHVRFFKMGREFVKWLDFKYERLPDYCLYCGMLDHTKKYCHAYLQKCDESISPPPCPYDLPLRGKEKPAERQSPFQYPHPPAITITDMDLTGFPQGSQFPNPFLNYPFSFTPLLNSNVASIAGLTGSCQSYNVMIPTPVNPNLSLGFSLSGSSLSAPLHTDSVIVNDSPSFTNPELNSAARSLAEALPSLILNSNQTSAVSVVETSLPDSQVRGKGLACASGVKRPTFQACQTNVGGSLRSMLKRARAGDMDVSGFSSIPDAEQAGGAEHTRPGNTQGCSVDAAAEIFDVLGPGLETSDVEFLAQDFTADEVKKAVFQLSGDKAVGLDGFNAYFYQKNWAVLGRVIFDNNIIANELVHAINNRKSGKKGWAALKLDMAKAFDRVEWDFLCNIMFHFNFPVRFVSLILKCLSSASISFSINGSVHGNVKPTRGIRQGDPLSPYLFILCAEGLSAILRNYQHRGLLHGISISRNAPPISHLLFADDSILFCAADRNSCNALQQALSLYSQASGQMINFTKSSILFSPNTHSDIRDLFFRTFQLEDKPFITKYLGLPQCLSRAKYQSFIFLKDKVSSIIHSWHHKWFSKAGKETLIKAVLQAIPSYAMSCFRIPTRICREIESLISKFWWGSSPEVRKIHWKNWRMVCQSKFVGGLGFRSLIHFNQAMLAKQAWRVFKCPDSLLSLVLKARYFPNTSILDAGPGHSPSYTWRSILWGRDLMKQGLIWKVGDGSTIRTIEDHWLPHSRIKSYSSLPPSESTLSFFLSPSGAWDPIKLHQFFDEQIVDHILDVPISGNGCSDDLIWSRNSSGIFTVKSAYHLAVTSRDIPSSSSFDQCKRFWSKIWSSSVPSKVKHLVWRVLSNSVPVASLLFFRHIIPSPICPLCHSEWETVEHVFLGKHSLGVVVTDEKDDIKAGLIIPIVGSVPPEVAEAKAVLAAISWVQATKLPVNVLQTDCKSIVDKVYNANCHNSVVNDLVNCIRNSLLFSPNLVIVHVPRELNKTAHVCARVGLGLDNEYIWNGSLPSFVT</sequence>
<feature type="region of interest" description="Disordered" evidence="1">
    <location>
        <begin position="437"/>
        <end position="459"/>
    </location>
</feature>